<dbReference type="SUPFAM" id="SSF52266">
    <property type="entry name" value="SGNH hydrolase"/>
    <property type="match status" value="1"/>
</dbReference>
<organism evidence="2 3">
    <name type="scientific">Mesotoga infera</name>
    <dbReference type="NCBI Taxonomy" id="1236046"/>
    <lineage>
        <taxon>Bacteria</taxon>
        <taxon>Thermotogati</taxon>
        <taxon>Thermotogota</taxon>
        <taxon>Thermotogae</taxon>
        <taxon>Kosmotogales</taxon>
        <taxon>Kosmotogaceae</taxon>
        <taxon>Mesotoga</taxon>
    </lineage>
</organism>
<dbReference type="CDD" id="cd01834">
    <property type="entry name" value="SGNH_hydrolase_like_2"/>
    <property type="match status" value="1"/>
</dbReference>
<name>A0A3D3TNG5_9BACT</name>
<gene>
    <name evidence="2" type="ORF">DIT26_06280</name>
</gene>
<dbReference type="PANTHER" id="PTHR30383:SF5">
    <property type="entry name" value="SGNH HYDROLASE-TYPE ESTERASE DOMAIN-CONTAINING PROTEIN"/>
    <property type="match status" value="1"/>
</dbReference>
<dbReference type="InterPro" id="IPR036514">
    <property type="entry name" value="SGNH_hydro_sf"/>
</dbReference>
<comment type="caution">
    <text evidence="2">The sequence shown here is derived from an EMBL/GenBank/DDBJ whole genome shotgun (WGS) entry which is preliminary data.</text>
</comment>
<dbReference type="InterPro" id="IPR051532">
    <property type="entry name" value="Ester_Hydrolysis_Enzymes"/>
</dbReference>
<dbReference type="GO" id="GO:0004622">
    <property type="term" value="F:phosphatidylcholine lysophospholipase activity"/>
    <property type="evidence" value="ECO:0007669"/>
    <property type="project" value="TreeGrafter"/>
</dbReference>
<dbReference type="AlphaFoldDB" id="A0A3D3TNG5"/>
<sequence length="208" mass="23776">MFLQEGQRVLFQGDSVTDTDRDRGDFFSLGNGYPAIISGLVGSAHPELRIEFLNRGVGGDRVRDLRRRWEVDCLDLSPDWVSILVGINDCWRLYDSNDRTEPESFENDYRYLLESVRSKGASVIIMEPFFLPVFSGMERWTEDLGPKIQIIRRVAREFGAFYVPLDGIFAAAAARRQPEFWAEDGVHPTPEGHALIARHWLQAMNIVL</sequence>
<dbReference type="PANTHER" id="PTHR30383">
    <property type="entry name" value="THIOESTERASE 1/PROTEASE 1/LYSOPHOSPHOLIPASE L1"/>
    <property type="match status" value="1"/>
</dbReference>
<feature type="domain" description="SGNH hydrolase-type esterase" evidence="1">
    <location>
        <begin position="13"/>
        <end position="195"/>
    </location>
</feature>
<dbReference type="EMBL" id="DQBS01000144">
    <property type="protein sequence ID" value="HCO70167.1"/>
    <property type="molecule type" value="Genomic_DNA"/>
</dbReference>
<reference evidence="2 3" key="1">
    <citation type="journal article" date="2018" name="Nat. Biotechnol.">
        <title>A standardized bacterial taxonomy based on genome phylogeny substantially revises the tree of life.</title>
        <authorList>
            <person name="Parks D.H."/>
            <person name="Chuvochina M."/>
            <person name="Waite D.W."/>
            <person name="Rinke C."/>
            <person name="Skarshewski A."/>
            <person name="Chaumeil P.A."/>
            <person name="Hugenholtz P."/>
        </authorList>
    </citation>
    <scope>NUCLEOTIDE SEQUENCE [LARGE SCALE GENOMIC DNA]</scope>
    <source>
        <strain evidence="2">UBA9905</strain>
    </source>
</reference>
<accession>A0A3D3TNG5</accession>
<dbReference type="InterPro" id="IPR013830">
    <property type="entry name" value="SGNH_hydro"/>
</dbReference>
<proteinExistence type="predicted"/>
<dbReference type="Gene3D" id="3.40.50.1110">
    <property type="entry name" value="SGNH hydrolase"/>
    <property type="match status" value="1"/>
</dbReference>
<evidence type="ECO:0000313" key="2">
    <source>
        <dbReference type="EMBL" id="HCO70167.1"/>
    </source>
</evidence>
<evidence type="ECO:0000259" key="1">
    <source>
        <dbReference type="Pfam" id="PF13472"/>
    </source>
</evidence>
<dbReference type="Proteomes" id="UP000264215">
    <property type="component" value="Unassembled WGS sequence"/>
</dbReference>
<protein>
    <submittedName>
        <fullName evidence="2">GDSL family lipase</fullName>
    </submittedName>
</protein>
<dbReference type="Pfam" id="PF13472">
    <property type="entry name" value="Lipase_GDSL_2"/>
    <property type="match status" value="1"/>
</dbReference>
<evidence type="ECO:0000313" key="3">
    <source>
        <dbReference type="Proteomes" id="UP000264215"/>
    </source>
</evidence>